<proteinExistence type="predicted"/>
<dbReference type="OrthoDB" id="1894403at2759"/>
<keyword evidence="1" id="KW-0175">Coiled coil</keyword>
<dbReference type="PANTHER" id="PTHR35507:SF1">
    <property type="entry name" value="TMF_TATA_BD DOMAIN-CONTAINING PROTEIN"/>
    <property type="match status" value="1"/>
</dbReference>
<evidence type="ECO:0000256" key="1">
    <source>
        <dbReference type="SAM" id="Coils"/>
    </source>
</evidence>
<evidence type="ECO:0000256" key="2">
    <source>
        <dbReference type="SAM" id="MobiDB-lite"/>
    </source>
</evidence>
<reference evidence="3" key="1">
    <citation type="journal article" date="2023" name="Plant J.">
        <title>The genome of the king protea, Protea cynaroides.</title>
        <authorList>
            <person name="Chang J."/>
            <person name="Duong T.A."/>
            <person name="Schoeman C."/>
            <person name="Ma X."/>
            <person name="Roodt D."/>
            <person name="Barker N."/>
            <person name="Li Z."/>
            <person name="Van de Peer Y."/>
            <person name="Mizrachi E."/>
        </authorList>
    </citation>
    <scope>NUCLEOTIDE SEQUENCE</scope>
    <source>
        <tissue evidence="3">Young leaves</tissue>
    </source>
</reference>
<sequence length="530" mass="60009">MEDDPELDFGAAHAAPALVSVSSFSSSFMSYSRRLLSHFSALGRPNRAARQLPWISLQGRLVGMEEATSVKSIGGSLSPEESLAWELFSPMHRILIVAVVAAAAADSKKSREIWKLRKSVQLRDEFLSSMQQKLDDLCDEENILKDLLENEVDMSPTNNKEILSREIKPDEAIFLPCGCQLCYEHRVSSIKCDFVEKLCSGDEVDKFKMPPANGGEQEERRMSDLSDSASSVTSSADIQLNTLAIEQDTYNLQRECKEKDATIKELSAVVHATDAASSKRMAELEDIIRRKNMIITKLKKDMAVLEQKVVHLTRLQRPSFSASNSNVTQLPIMADNLLYDMDFSTSSSSSDSDFPIRSQSYELVHEDEKRPALEDEFALNRDQMVGKANTPISLPRLVDCSQKQQSEPIMTLRQRHLVPSSRDMKRSRRLSQTVSKDKAQHKRWVYVLGLCSNIPDCLLLRRWSSSLENILSWDTSIFIGVDRFSKFHIFDAERETEMLEMIKLEVFNSIMMMLSTFSSIFKGEKSAVYQ</sequence>
<evidence type="ECO:0000313" key="3">
    <source>
        <dbReference type="EMBL" id="KAJ4979549.1"/>
    </source>
</evidence>
<feature type="coiled-coil region" evidence="1">
    <location>
        <begin position="281"/>
        <end position="315"/>
    </location>
</feature>
<feature type="region of interest" description="Disordered" evidence="2">
    <location>
        <begin position="208"/>
        <end position="232"/>
    </location>
</feature>
<protein>
    <submittedName>
        <fullName evidence="3">Uncharacterized protein</fullName>
    </submittedName>
</protein>
<evidence type="ECO:0000313" key="4">
    <source>
        <dbReference type="Proteomes" id="UP001141806"/>
    </source>
</evidence>
<gene>
    <name evidence="3" type="ORF">NE237_010329</name>
</gene>
<dbReference type="PANTHER" id="PTHR35507">
    <property type="entry name" value="OS09G0488600 PROTEIN"/>
    <property type="match status" value="1"/>
</dbReference>
<name>A0A9Q0KZJ2_9MAGN</name>
<comment type="caution">
    <text evidence="3">The sequence shown here is derived from an EMBL/GenBank/DDBJ whole genome shotgun (WGS) entry which is preliminary data.</text>
</comment>
<organism evidence="3 4">
    <name type="scientific">Protea cynaroides</name>
    <dbReference type="NCBI Taxonomy" id="273540"/>
    <lineage>
        <taxon>Eukaryota</taxon>
        <taxon>Viridiplantae</taxon>
        <taxon>Streptophyta</taxon>
        <taxon>Embryophyta</taxon>
        <taxon>Tracheophyta</taxon>
        <taxon>Spermatophyta</taxon>
        <taxon>Magnoliopsida</taxon>
        <taxon>Proteales</taxon>
        <taxon>Proteaceae</taxon>
        <taxon>Protea</taxon>
    </lineage>
</organism>
<keyword evidence="4" id="KW-1185">Reference proteome</keyword>
<dbReference type="AlphaFoldDB" id="A0A9Q0KZJ2"/>
<dbReference type="Proteomes" id="UP001141806">
    <property type="component" value="Unassembled WGS sequence"/>
</dbReference>
<dbReference type="EMBL" id="JAMYWD010000002">
    <property type="protein sequence ID" value="KAJ4979549.1"/>
    <property type="molecule type" value="Genomic_DNA"/>
</dbReference>
<accession>A0A9Q0KZJ2</accession>